<protein>
    <submittedName>
        <fullName evidence="1">Uncharacterized protein</fullName>
    </submittedName>
</protein>
<keyword evidence="2" id="KW-1185">Reference proteome</keyword>
<evidence type="ECO:0000313" key="2">
    <source>
        <dbReference type="Proteomes" id="UP000265520"/>
    </source>
</evidence>
<comment type="caution">
    <text evidence="1">The sequence shown here is derived from an EMBL/GenBank/DDBJ whole genome shotgun (WGS) entry which is preliminary data.</text>
</comment>
<dbReference type="EMBL" id="LXQA011149236">
    <property type="protein sequence ID" value="MCI86774.1"/>
    <property type="molecule type" value="Genomic_DNA"/>
</dbReference>
<evidence type="ECO:0000313" key="1">
    <source>
        <dbReference type="EMBL" id="MCI86774.1"/>
    </source>
</evidence>
<accession>A0A392VEG4</accession>
<dbReference type="Proteomes" id="UP000265520">
    <property type="component" value="Unassembled WGS sequence"/>
</dbReference>
<sequence>MGGRLFDHGLRYGGEASGFIDDIQFFPEGLGV</sequence>
<reference evidence="1 2" key="1">
    <citation type="journal article" date="2018" name="Front. Plant Sci.">
        <title>Red Clover (Trifolium pratense) and Zigzag Clover (T. medium) - A Picture of Genomic Similarities and Differences.</title>
        <authorList>
            <person name="Dluhosova J."/>
            <person name="Istvanek J."/>
            <person name="Nedelnik J."/>
            <person name="Repkova J."/>
        </authorList>
    </citation>
    <scope>NUCLEOTIDE SEQUENCE [LARGE SCALE GENOMIC DNA]</scope>
    <source>
        <strain evidence="2">cv. 10/8</strain>
        <tissue evidence="1">Leaf</tissue>
    </source>
</reference>
<proteinExistence type="predicted"/>
<feature type="non-terminal residue" evidence="1">
    <location>
        <position position="32"/>
    </location>
</feature>
<name>A0A392VEG4_9FABA</name>
<dbReference type="AlphaFoldDB" id="A0A392VEG4"/>
<organism evidence="1 2">
    <name type="scientific">Trifolium medium</name>
    <dbReference type="NCBI Taxonomy" id="97028"/>
    <lineage>
        <taxon>Eukaryota</taxon>
        <taxon>Viridiplantae</taxon>
        <taxon>Streptophyta</taxon>
        <taxon>Embryophyta</taxon>
        <taxon>Tracheophyta</taxon>
        <taxon>Spermatophyta</taxon>
        <taxon>Magnoliopsida</taxon>
        <taxon>eudicotyledons</taxon>
        <taxon>Gunneridae</taxon>
        <taxon>Pentapetalae</taxon>
        <taxon>rosids</taxon>
        <taxon>fabids</taxon>
        <taxon>Fabales</taxon>
        <taxon>Fabaceae</taxon>
        <taxon>Papilionoideae</taxon>
        <taxon>50 kb inversion clade</taxon>
        <taxon>NPAAA clade</taxon>
        <taxon>Hologalegina</taxon>
        <taxon>IRL clade</taxon>
        <taxon>Trifolieae</taxon>
        <taxon>Trifolium</taxon>
    </lineage>
</organism>